<sequence length="30" mass="3853">MNELQQKWWEEFRALIECKDIHPPRKELER</sequence>
<comment type="caution">
    <text evidence="1">The sequence shown here is derived from an EMBL/GenBank/DDBJ whole genome shotgun (WGS) entry which is preliminary data.</text>
</comment>
<keyword evidence="2" id="KW-1185">Reference proteome</keyword>
<evidence type="ECO:0000313" key="2">
    <source>
        <dbReference type="Proteomes" id="UP000222564"/>
    </source>
</evidence>
<dbReference type="EMBL" id="AWQQ01000047">
    <property type="protein sequence ID" value="PHJ38658.1"/>
    <property type="molecule type" value="Genomic_DNA"/>
</dbReference>
<dbReference type="AlphaFoldDB" id="A0A2C6MET9"/>
<gene>
    <name evidence="1" type="ORF">P378_09095</name>
</gene>
<accession>A0A2C6MET9</accession>
<name>A0A2C6MET9_9FIRM</name>
<organism evidence="1 2">
    <name type="scientific">Desulforamulus profundi</name>
    <dbReference type="NCBI Taxonomy" id="1383067"/>
    <lineage>
        <taxon>Bacteria</taxon>
        <taxon>Bacillati</taxon>
        <taxon>Bacillota</taxon>
        <taxon>Clostridia</taxon>
        <taxon>Eubacteriales</taxon>
        <taxon>Peptococcaceae</taxon>
        <taxon>Desulforamulus</taxon>
    </lineage>
</organism>
<protein>
    <submittedName>
        <fullName evidence="1">Uncharacterized protein</fullName>
    </submittedName>
</protein>
<proteinExistence type="predicted"/>
<dbReference type="Proteomes" id="UP000222564">
    <property type="component" value="Unassembled WGS sequence"/>
</dbReference>
<reference evidence="1 2" key="1">
    <citation type="submission" date="2013-09" db="EMBL/GenBank/DDBJ databases">
        <title>Biodegradation of hydrocarbons in the deep terrestrial subsurface : characterization of a microbial consortium composed of two Desulfotomaculum species originating from a deep geological formation.</title>
        <authorList>
            <person name="Aullo T."/>
            <person name="Berlendis S."/>
            <person name="Lascourreges J.-F."/>
            <person name="Dessort D."/>
            <person name="Saint-Laurent S."/>
            <person name="Schraauwers B."/>
            <person name="Mas J."/>
            <person name="Magot M."/>
            <person name="Ranchou-Peyruse A."/>
        </authorList>
    </citation>
    <scope>NUCLEOTIDE SEQUENCE [LARGE SCALE GENOMIC DNA]</scope>
    <source>
        <strain evidence="1 2">Bs107</strain>
    </source>
</reference>
<evidence type="ECO:0000313" key="1">
    <source>
        <dbReference type="EMBL" id="PHJ38658.1"/>
    </source>
</evidence>